<evidence type="ECO:0000256" key="1">
    <source>
        <dbReference type="SAM" id="MobiDB-lite"/>
    </source>
</evidence>
<gene>
    <name evidence="2" type="ORF">MANES_16G124400</name>
</gene>
<feature type="region of interest" description="Disordered" evidence="1">
    <location>
        <begin position="1"/>
        <end position="23"/>
    </location>
</feature>
<dbReference type="EMBL" id="CM004402">
    <property type="protein sequence ID" value="OAY27415.1"/>
    <property type="molecule type" value="Genomic_DNA"/>
</dbReference>
<protein>
    <submittedName>
        <fullName evidence="2">Uncharacterized protein</fullName>
    </submittedName>
</protein>
<accession>A0A2C9UB12</accession>
<evidence type="ECO:0000313" key="2">
    <source>
        <dbReference type="EMBL" id="OAY27415.1"/>
    </source>
</evidence>
<name>A0A2C9UB12_MANES</name>
<proteinExistence type="predicted"/>
<dbReference type="AlphaFoldDB" id="A0A2C9UB12"/>
<sequence length="53" mass="6137">MESLPTTTKSERRWRSNPLQSSKSLSSLRLLLPRFALRCWTIVARCGEQNIAF</sequence>
<organism evidence="2">
    <name type="scientific">Manihot esculenta</name>
    <name type="common">Cassava</name>
    <name type="synonym">Jatropha manihot</name>
    <dbReference type="NCBI Taxonomy" id="3983"/>
    <lineage>
        <taxon>Eukaryota</taxon>
        <taxon>Viridiplantae</taxon>
        <taxon>Streptophyta</taxon>
        <taxon>Embryophyta</taxon>
        <taxon>Tracheophyta</taxon>
        <taxon>Spermatophyta</taxon>
        <taxon>Magnoliopsida</taxon>
        <taxon>eudicotyledons</taxon>
        <taxon>Gunneridae</taxon>
        <taxon>Pentapetalae</taxon>
        <taxon>rosids</taxon>
        <taxon>fabids</taxon>
        <taxon>Malpighiales</taxon>
        <taxon>Euphorbiaceae</taxon>
        <taxon>Crotonoideae</taxon>
        <taxon>Manihoteae</taxon>
        <taxon>Manihot</taxon>
    </lineage>
</organism>
<reference evidence="2" key="1">
    <citation type="submission" date="2016-02" db="EMBL/GenBank/DDBJ databases">
        <title>WGS assembly of Manihot esculenta.</title>
        <authorList>
            <person name="Bredeson J.V."/>
            <person name="Prochnik S.E."/>
            <person name="Lyons J.B."/>
            <person name="Schmutz J."/>
            <person name="Grimwood J."/>
            <person name="Vrebalov J."/>
            <person name="Bart R.S."/>
            <person name="Amuge T."/>
            <person name="Ferguson M.E."/>
            <person name="Green R."/>
            <person name="Putnam N."/>
            <person name="Stites J."/>
            <person name="Rounsley S."/>
            <person name="Rokhsar D.S."/>
        </authorList>
    </citation>
    <scope>NUCLEOTIDE SEQUENCE [LARGE SCALE GENOMIC DNA]</scope>
    <source>
        <tissue evidence="2">Leaf</tissue>
    </source>
</reference>